<accession>A0AAU9K6K3</accession>
<dbReference type="AlphaFoldDB" id="A0AAU9K6K3"/>
<dbReference type="Proteomes" id="UP001162131">
    <property type="component" value="Unassembled WGS sequence"/>
</dbReference>
<sequence length="172" mass="20738">MDEIFVPYSKPKKNAKDVKHWAGKSKNNMRRPLSGINSDKRTKKSTERSCEAWGDGREDYYNWWDTVPKAENEYICNRRKAQLKGRNKIINYTNRKFSSENPCKKLIRHLNWKYWQILDRYDSGDCEIKWLTFEDGFEDSIFHVVEDRFIRKSIRALVNRQKARKIQENIKI</sequence>
<keyword evidence="3" id="KW-1185">Reference proteome</keyword>
<feature type="region of interest" description="Disordered" evidence="1">
    <location>
        <begin position="15"/>
        <end position="48"/>
    </location>
</feature>
<organism evidence="2 3">
    <name type="scientific">Blepharisma stoltei</name>
    <dbReference type="NCBI Taxonomy" id="1481888"/>
    <lineage>
        <taxon>Eukaryota</taxon>
        <taxon>Sar</taxon>
        <taxon>Alveolata</taxon>
        <taxon>Ciliophora</taxon>
        <taxon>Postciliodesmatophora</taxon>
        <taxon>Heterotrichea</taxon>
        <taxon>Heterotrichida</taxon>
        <taxon>Blepharismidae</taxon>
        <taxon>Blepharisma</taxon>
    </lineage>
</organism>
<evidence type="ECO:0000313" key="3">
    <source>
        <dbReference type="Proteomes" id="UP001162131"/>
    </source>
</evidence>
<name>A0AAU9K6K3_9CILI</name>
<evidence type="ECO:0008006" key="4">
    <source>
        <dbReference type="Google" id="ProtNLM"/>
    </source>
</evidence>
<proteinExistence type="predicted"/>
<evidence type="ECO:0000256" key="1">
    <source>
        <dbReference type="SAM" id="MobiDB-lite"/>
    </source>
</evidence>
<reference evidence="2" key="1">
    <citation type="submission" date="2021-09" db="EMBL/GenBank/DDBJ databases">
        <authorList>
            <consortium name="AG Swart"/>
            <person name="Singh M."/>
            <person name="Singh A."/>
            <person name="Seah K."/>
            <person name="Emmerich C."/>
        </authorList>
    </citation>
    <scope>NUCLEOTIDE SEQUENCE</scope>
    <source>
        <strain evidence="2">ATCC30299</strain>
    </source>
</reference>
<evidence type="ECO:0000313" key="2">
    <source>
        <dbReference type="EMBL" id="CAG9332710.1"/>
    </source>
</evidence>
<dbReference type="EMBL" id="CAJZBQ010000055">
    <property type="protein sequence ID" value="CAG9332710.1"/>
    <property type="molecule type" value="Genomic_DNA"/>
</dbReference>
<feature type="compositionally biased region" description="Basic and acidic residues" evidence="1">
    <location>
        <begin position="38"/>
        <end position="48"/>
    </location>
</feature>
<protein>
    <recommendedName>
        <fullName evidence="4">HNH homing endonuclease</fullName>
    </recommendedName>
</protein>
<gene>
    <name evidence="2" type="ORF">BSTOLATCC_MIC57002</name>
</gene>
<comment type="caution">
    <text evidence="2">The sequence shown here is derived from an EMBL/GenBank/DDBJ whole genome shotgun (WGS) entry which is preliminary data.</text>
</comment>